<evidence type="ECO:0000256" key="2">
    <source>
        <dbReference type="SAM" id="MobiDB-lite"/>
    </source>
</evidence>
<feature type="coiled-coil region" evidence="1">
    <location>
        <begin position="763"/>
        <end position="790"/>
    </location>
</feature>
<dbReference type="PANTHER" id="PTHR33740:SF3">
    <property type="entry name" value="GPI-ANCHORED ADHESIN-LIKE PROTEIN"/>
    <property type="match status" value="1"/>
</dbReference>
<keyword evidence="3" id="KW-0812">Transmembrane</keyword>
<keyword evidence="1" id="KW-0175">Coiled coil</keyword>
<dbReference type="OrthoDB" id="2020668at2759"/>
<reference evidence="5" key="1">
    <citation type="submission" date="2022-04" db="EMBL/GenBank/DDBJ databases">
        <title>Carnegiea gigantea Genome sequencing and assembly v2.</title>
        <authorList>
            <person name="Copetti D."/>
            <person name="Sanderson M.J."/>
            <person name="Burquez A."/>
            <person name="Wojciechowski M.F."/>
        </authorList>
    </citation>
    <scope>NUCLEOTIDE SEQUENCE</scope>
    <source>
        <strain evidence="5">SGP5-SGP5p</strain>
        <tissue evidence="5">Aerial part</tissue>
    </source>
</reference>
<keyword evidence="3" id="KW-0472">Membrane</keyword>
<accession>A0A9Q1KQ29</accession>
<keyword evidence="3" id="KW-1133">Transmembrane helix</keyword>
<dbReference type="PANTHER" id="PTHR33740">
    <property type="entry name" value="GPI-ANCHORED ADHESIN-LIKE PROTEIN"/>
    <property type="match status" value="1"/>
</dbReference>
<organism evidence="5 6">
    <name type="scientific">Carnegiea gigantea</name>
    <dbReference type="NCBI Taxonomy" id="171969"/>
    <lineage>
        <taxon>Eukaryota</taxon>
        <taxon>Viridiplantae</taxon>
        <taxon>Streptophyta</taxon>
        <taxon>Embryophyta</taxon>
        <taxon>Tracheophyta</taxon>
        <taxon>Spermatophyta</taxon>
        <taxon>Magnoliopsida</taxon>
        <taxon>eudicotyledons</taxon>
        <taxon>Gunneridae</taxon>
        <taxon>Pentapetalae</taxon>
        <taxon>Caryophyllales</taxon>
        <taxon>Cactineae</taxon>
        <taxon>Cactaceae</taxon>
        <taxon>Cactoideae</taxon>
        <taxon>Echinocereeae</taxon>
        <taxon>Carnegiea</taxon>
    </lineage>
</organism>
<evidence type="ECO:0000256" key="3">
    <source>
        <dbReference type="SAM" id="Phobius"/>
    </source>
</evidence>
<protein>
    <recommendedName>
        <fullName evidence="4">SLH domain-containing protein</fullName>
    </recommendedName>
</protein>
<dbReference type="AlphaFoldDB" id="A0A9Q1KQ29"/>
<feature type="domain" description="SLH" evidence="4">
    <location>
        <begin position="470"/>
        <end position="547"/>
    </location>
</feature>
<name>A0A9Q1KQ29_9CARY</name>
<dbReference type="EMBL" id="JAKOGI010000028">
    <property type="protein sequence ID" value="KAJ8448721.1"/>
    <property type="molecule type" value="Genomic_DNA"/>
</dbReference>
<evidence type="ECO:0000313" key="5">
    <source>
        <dbReference type="EMBL" id="KAJ8448721.1"/>
    </source>
</evidence>
<dbReference type="Proteomes" id="UP001153076">
    <property type="component" value="Unassembled WGS sequence"/>
</dbReference>
<sequence length="926" mass="102580">MGSLGTISTRSPISYQLQFNFKFRKCPTPLLFVRSRIVNRRVLCVARNGAKRGSDSELERRRPGSSWADPGLSDWSGDCDQSGDSMQKQGIAGILGVGVASIFLVAGITFVATSIGRSSSLRPKVEMKPLTEQQETFLTSREEVDREEHKEIDGNRNIQDASADGMYAIPNSVGSQYNLAVSKIGENVDSNRLITSDAGVKLLGRSHQEGTPAATQTDTLESSSTTDFPMSVDSQAADRPDAKSNATLETQNVARVVMGVGVSVSSKEDAELPKPLQGDRMPVGVSSSKDELSAITYAIVQSSVHKQDTLGKSDVIGDRYVLESESPRNSFTSSGIPAPLLLSAALQVPPEKVLVAAVTDQSQEQALAALQISKFNAYELDYQPQDIRVVCNTAGPNVDLAEAESRLICRQAQSFSVARPFQDQVIKSNAQACELCTRRDYARWLVSASSALSRNSISKVYPAMYIENVTELAFDDITPEDPDFASIQGLAEAGLISSKLSRSDVFSFSEEDMGSFHFYPDSPLSRQDLLTWKMALEKRQLPEADRKMIHQLSGFIDIDKINQDAWPALVADLSGGEQGIVAQAFGYTRLFQPDKPVTKGQAAVALTTGEAADIVNEELARIEADSMAEKAVAAHSALFAEVENAINASFEKELMMEREKIDTVQKMADEAREEVERLRREREEENLALVKERAVIESEMEILNKMRHKLEEQLQSVMSDKVEMSYEKERVEKLRKESEKENLAVCRLQYELEVELKALSMARAWAEDEAKRVQEHAKVLEEARDRWERQGIKVVVDEDLRKDTSADATWPDVRKQLSAEETIERAENLTDQLKVLAGKVEGKSKEVINKIIDTVQLQASILREWICKAGKQTMEVRDVAVAKVDGSVQELQQHAVGFCFTVRERAKCVAGDCREGIEKLTQRFKK</sequence>
<feature type="region of interest" description="Disordered" evidence="2">
    <location>
        <begin position="53"/>
        <end position="84"/>
    </location>
</feature>
<evidence type="ECO:0000259" key="4">
    <source>
        <dbReference type="PROSITE" id="PS51272"/>
    </source>
</evidence>
<comment type="caution">
    <text evidence="5">The sequence shown here is derived from an EMBL/GenBank/DDBJ whole genome shotgun (WGS) entry which is preliminary data.</text>
</comment>
<dbReference type="PROSITE" id="PS51272">
    <property type="entry name" value="SLH"/>
    <property type="match status" value="1"/>
</dbReference>
<feature type="compositionally biased region" description="Basic and acidic residues" evidence="2">
    <location>
        <begin position="53"/>
        <end position="62"/>
    </location>
</feature>
<feature type="coiled-coil region" evidence="1">
    <location>
        <begin position="654"/>
        <end position="720"/>
    </location>
</feature>
<feature type="compositionally biased region" description="Polar residues" evidence="2">
    <location>
        <begin position="213"/>
        <end position="234"/>
    </location>
</feature>
<evidence type="ECO:0000313" key="6">
    <source>
        <dbReference type="Proteomes" id="UP001153076"/>
    </source>
</evidence>
<proteinExistence type="predicted"/>
<gene>
    <name evidence="5" type="ORF">Cgig2_010608</name>
</gene>
<evidence type="ECO:0000256" key="1">
    <source>
        <dbReference type="SAM" id="Coils"/>
    </source>
</evidence>
<feature type="transmembrane region" description="Helical" evidence="3">
    <location>
        <begin position="91"/>
        <end position="112"/>
    </location>
</feature>
<feature type="region of interest" description="Disordered" evidence="2">
    <location>
        <begin position="206"/>
        <end position="243"/>
    </location>
</feature>
<keyword evidence="6" id="KW-1185">Reference proteome</keyword>
<dbReference type="InterPro" id="IPR001119">
    <property type="entry name" value="SLH_dom"/>
</dbReference>